<feature type="region of interest" description="Disordered" evidence="1">
    <location>
        <begin position="188"/>
        <end position="207"/>
    </location>
</feature>
<evidence type="ECO:0000313" key="2">
    <source>
        <dbReference type="EMBL" id="KEQ93736.1"/>
    </source>
</evidence>
<dbReference type="AlphaFoldDB" id="A0A074Z406"/>
<feature type="compositionally biased region" description="Low complexity" evidence="1">
    <location>
        <begin position="291"/>
        <end position="305"/>
    </location>
</feature>
<feature type="compositionally biased region" description="Polar residues" evidence="1">
    <location>
        <begin position="38"/>
        <end position="47"/>
    </location>
</feature>
<feature type="compositionally biased region" description="Basic residues" evidence="1">
    <location>
        <begin position="25"/>
        <end position="37"/>
    </location>
</feature>
<protein>
    <submittedName>
        <fullName evidence="2">Uncharacterized protein</fullName>
    </submittedName>
</protein>
<feature type="compositionally biased region" description="Basic and acidic residues" evidence="1">
    <location>
        <begin position="324"/>
        <end position="339"/>
    </location>
</feature>
<gene>
    <name evidence="2" type="ORF">AUEXF2481DRAFT_30822</name>
</gene>
<name>A0A074Z406_AURSE</name>
<sequence>MEPRTRAGNGGAFRLAPEPPPTRSLVKKNKTVAKRRSSQANVQSTKTTIFQHKRPVWPAKGLTADESQTTINTLEHGDDDQKLMALFARHVIMPGTRHRGSQWVSRRSLYKAFPEHIEKTGFAAKSSWKQKRAIDFGLPELFLRGVDDHRAILTPHDNFHDVFEDSGRPPALQALTDDEYQWLEQRSKPCQHGSHPHTHTPSSTKRLASAVDQNDIPAHPAQDGYSVQMEDDRDEAMTPISKRLRSAREPFNRVPSISDKEPIMIVDSEEDPSFETGSQRSTFEMKAELPSTTSSYSDGSSLFSGQHVFQRPSAKARASSIPRIVEESRKDQYKLDQADKATNLDQQTPIKTTSEPATVDMPAPSPGLVSRICEILRDFPNASEDPNFIPLLRKVDNATAAGEPEGAEEEEAYLNLQTYIIAESPIVPLAEEVKLADLVKPILKAMAKYHRRLTTKRYSQNQKDFKAMCFAKDLNGLRATHAKLLIFEAKLQDG</sequence>
<dbReference type="RefSeq" id="XP_013342263.1">
    <property type="nucleotide sequence ID" value="XM_013486809.1"/>
</dbReference>
<dbReference type="OrthoDB" id="3868700at2759"/>
<evidence type="ECO:0000313" key="3">
    <source>
        <dbReference type="Proteomes" id="UP000030641"/>
    </source>
</evidence>
<evidence type="ECO:0000256" key="1">
    <source>
        <dbReference type="SAM" id="MobiDB-lite"/>
    </source>
</evidence>
<feature type="region of interest" description="Disordered" evidence="1">
    <location>
        <begin position="266"/>
        <end position="364"/>
    </location>
</feature>
<dbReference type="Proteomes" id="UP000030641">
    <property type="component" value="Unassembled WGS sequence"/>
</dbReference>
<reference evidence="2 3" key="1">
    <citation type="journal article" date="2014" name="BMC Genomics">
        <title>Genome sequencing of four Aureobasidium pullulans varieties: biotechnological potential, stress tolerance, and description of new species.</title>
        <authorList>
            <person name="Gostin Ar C."/>
            <person name="Ohm R.A."/>
            <person name="Kogej T."/>
            <person name="Sonjak S."/>
            <person name="Turk M."/>
            <person name="Zajc J."/>
            <person name="Zalar P."/>
            <person name="Grube M."/>
            <person name="Sun H."/>
            <person name="Han J."/>
            <person name="Sharma A."/>
            <person name="Chiniquy J."/>
            <person name="Ngan C.Y."/>
            <person name="Lipzen A."/>
            <person name="Barry K."/>
            <person name="Grigoriev I.V."/>
            <person name="Gunde-Cimerman N."/>
        </authorList>
    </citation>
    <scope>NUCLEOTIDE SEQUENCE [LARGE SCALE GENOMIC DNA]</scope>
    <source>
        <strain evidence="2 3">EXF-2481</strain>
    </source>
</reference>
<dbReference type="InParanoid" id="A0A074Z406"/>
<accession>A0A074Z406</accession>
<dbReference type="EMBL" id="KL584764">
    <property type="protein sequence ID" value="KEQ93736.1"/>
    <property type="molecule type" value="Genomic_DNA"/>
</dbReference>
<feature type="compositionally biased region" description="Polar residues" evidence="1">
    <location>
        <begin position="343"/>
        <end position="356"/>
    </location>
</feature>
<dbReference type="HOGENOM" id="CLU_552036_0_0_1"/>
<organism evidence="2 3">
    <name type="scientific">Aureobasidium subglaciale (strain EXF-2481)</name>
    <name type="common">Aureobasidium pullulans var. subglaciale</name>
    <dbReference type="NCBI Taxonomy" id="1043005"/>
    <lineage>
        <taxon>Eukaryota</taxon>
        <taxon>Fungi</taxon>
        <taxon>Dikarya</taxon>
        <taxon>Ascomycota</taxon>
        <taxon>Pezizomycotina</taxon>
        <taxon>Dothideomycetes</taxon>
        <taxon>Dothideomycetidae</taxon>
        <taxon>Dothideales</taxon>
        <taxon>Saccotheciaceae</taxon>
        <taxon>Aureobasidium</taxon>
    </lineage>
</organism>
<proteinExistence type="predicted"/>
<dbReference type="GeneID" id="25364280"/>
<keyword evidence="3" id="KW-1185">Reference proteome</keyword>
<feature type="region of interest" description="Disordered" evidence="1">
    <location>
        <begin position="1"/>
        <end position="47"/>
    </location>
</feature>